<evidence type="ECO:0000313" key="2">
    <source>
        <dbReference type="Proteomes" id="UP000623967"/>
    </source>
</evidence>
<proteinExistence type="predicted"/>
<accession>A0ABS1TR81</accession>
<reference evidence="1 2" key="1">
    <citation type="submission" date="2021-01" db="EMBL/GenBank/DDBJ databases">
        <title>Genome public.</title>
        <authorList>
            <person name="Liu C."/>
            <person name="Sun Q."/>
        </authorList>
    </citation>
    <scope>NUCLEOTIDE SEQUENCE [LARGE SCALE GENOMIC DNA]</scope>
    <source>
        <strain evidence="1 2">YIM B02564</strain>
    </source>
</reference>
<protein>
    <submittedName>
        <fullName evidence="1">Uncharacterized protein</fullName>
    </submittedName>
</protein>
<sequence>MYRFSIEKDEWVLRFSPKLSIDADERQMILMSLLHIGEKLSKYSHGDAFIIFTKKIGAIVFTVETIPSFILTVSNIISEEYWYNQDSVS</sequence>
<name>A0ABS1TR81_9BACI</name>
<gene>
    <name evidence="1" type="ORF">JK635_16650</name>
</gene>
<evidence type="ECO:0000313" key="1">
    <source>
        <dbReference type="EMBL" id="MBL4953815.1"/>
    </source>
</evidence>
<dbReference type="Proteomes" id="UP000623967">
    <property type="component" value="Unassembled WGS sequence"/>
</dbReference>
<dbReference type="EMBL" id="JAESWB010000247">
    <property type="protein sequence ID" value="MBL4953815.1"/>
    <property type="molecule type" value="Genomic_DNA"/>
</dbReference>
<comment type="caution">
    <text evidence="1">The sequence shown here is derived from an EMBL/GenBank/DDBJ whole genome shotgun (WGS) entry which is preliminary data.</text>
</comment>
<keyword evidence="2" id="KW-1185">Reference proteome</keyword>
<organism evidence="1 2">
    <name type="scientific">Neobacillus paridis</name>
    <dbReference type="NCBI Taxonomy" id="2803862"/>
    <lineage>
        <taxon>Bacteria</taxon>
        <taxon>Bacillati</taxon>
        <taxon>Bacillota</taxon>
        <taxon>Bacilli</taxon>
        <taxon>Bacillales</taxon>
        <taxon>Bacillaceae</taxon>
        <taxon>Neobacillus</taxon>
    </lineage>
</organism>
<dbReference type="RefSeq" id="WP_202655080.1">
    <property type="nucleotide sequence ID" value="NZ_JAESWB010000247.1"/>
</dbReference>